<organism evidence="1 2">
    <name type="scientific">Brevundimonas naejangsanensis</name>
    <dbReference type="NCBI Taxonomy" id="588932"/>
    <lineage>
        <taxon>Bacteria</taxon>
        <taxon>Pseudomonadati</taxon>
        <taxon>Pseudomonadota</taxon>
        <taxon>Alphaproteobacteria</taxon>
        <taxon>Caulobacterales</taxon>
        <taxon>Caulobacteraceae</taxon>
        <taxon>Brevundimonas</taxon>
    </lineage>
</organism>
<evidence type="ECO:0000313" key="1">
    <source>
        <dbReference type="EMBL" id="ANF54080.1"/>
    </source>
</evidence>
<name>A0A172Y4E4_9CAUL</name>
<keyword evidence="2" id="KW-1185">Reference proteome</keyword>
<proteinExistence type="predicted"/>
<dbReference type="OrthoDB" id="7206550at2"/>
<protein>
    <submittedName>
        <fullName evidence="1">Uncharacterized protein</fullName>
    </submittedName>
</protein>
<evidence type="ECO:0000313" key="2">
    <source>
        <dbReference type="Proteomes" id="UP000077603"/>
    </source>
</evidence>
<dbReference type="eggNOG" id="ENOG502ZGAE">
    <property type="taxonomic scope" value="Bacteria"/>
</dbReference>
<reference evidence="1 2" key="1">
    <citation type="journal article" date="2014" name="Genome Announc.">
        <title>Genome Sequence of a Promising Hydrogen-Producing Facultative Anaerobic Bacterium, Brevundimonas naejangsanensis Strain B1.</title>
        <authorList>
            <person name="Su H."/>
            <person name="Zhang T."/>
            <person name="Bao M."/>
            <person name="Jiang Y."/>
            <person name="Wang Y."/>
            <person name="Tan T."/>
        </authorList>
    </citation>
    <scope>NUCLEOTIDE SEQUENCE [LARGE SCALE GENOMIC DNA]</scope>
    <source>
        <strain evidence="1 2">B1</strain>
    </source>
</reference>
<accession>A0A172Y4E4</accession>
<sequence length="90" mass="9625">MTPNELDAALDAMAAAAGDNPDLLPGLITVESDHWVYVLSSIGATCASLDDGLRYRDIQVHVSSALGTKVLTRAESGERGAPYRNPRERN</sequence>
<dbReference type="EMBL" id="CP015614">
    <property type="protein sequence ID" value="ANF54080.1"/>
    <property type="molecule type" value="Genomic_DNA"/>
</dbReference>
<dbReference type="RefSeq" id="WP_025977243.1">
    <property type="nucleotide sequence ID" value="NZ_CP015614.1"/>
</dbReference>
<dbReference type="Proteomes" id="UP000077603">
    <property type="component" value="Chromosome"/>
</dbReference>
<gene>
    <name evidence="1" type="ORF">DA69_04575</name>
</gene>
<dbReference type="AlphaFoldDB" id="A0A172Y4E4"/>
<dbReference type="KEGG" id="bne:DA69_04575"/>